<dbReference type="PANTHER" id="PTHR14218">
    <property type="entry name" value="PROTEASE S8 TRIPEPTIDYL PEPTIDASE I CLN2"/>
    <property type="match status" value="1"/>
</dbReference>
<dbReference type="GO" id="GO:0006508">
    <property type="term" value="P:proteolysis"/>
    <property type="evidence" value="ECO:0007669"/>
    <property type="project" value="InterPro"/>
</dbReference>
<proteinExistence type="predicted"/>
<dbReference type="InterPro" id="IPR036852">
    <property type="entry name" value="Peptidase_S8/S53_dom_sf"/>
</dbReference>
<organism evidence="1">
    <name type="scientific">Dichomitus squalens</name>
    <dbReference type="NCBI Taxonomy" id="114155"/>
    <lineage>
        <taxon>Eukaryota</taxon>
        <taxon>Fungi</taxon>
        <taxon>Dikarya</taxon>
        <taxon>Basidiomycota</taxon>
        <taxon>Agaricomycotina</taxon>
        <taxon>Agaricomycetes</taxon>
        <taxon>Polyporales</taxon>
        <taxon>Polyporaceae</taxon>
        <taxon>Dichomitus</taxon>
    </lineage>
</organism>
<dbReference type="AlphaFoldDB" id="A0A4Q9N0N4"/>
<evidence type="ECO:0000313" key="1">
    <source>
        <dbReference type="EMBL" id="TBU33358.1"/>
    </source>
</evidence>
<dbReference type="Gene3D" id="3.40.50.200">
    <property type="entry name" value="Peptidase S8/S53 domain"/>
    <property type="match status" value="1"/>
</dbReference>
<name>A0A4Q9N0N4_9APHY</name>
<dbReference type="GO" id="GO:0008240">
    <property type="term" value="F:tripeptidyl-peptidase activity"/>
    <property type="evidence" value="ECO:0007669"/>
    <property type="project" value="TreeGrafter"/>
</dbReference>
<reference evidence="1" key="1">
    <citation type="submission" date="2019-01" db="EMBL/GenBank/DDBJ databases">
        <title>Draft genome sequences of three monokaryotic isolates of the white-rot basidiomycete fungus Dichomitus squalens.</title>
        <authorList>
            <consortium name="DOE Joint Genome Institute"/>
            <person name="Lopez S.C."/>
            <person name="Andreopoulos B."/>
            <person name="Pangilinan J."/>
            <person name="Lipzen A."/>
            <person name="Riley R."/>
            <person name="Ahrendt S."/>
            <person name="Ng V."/>
            <person name="Barry K."/>
            <person name="Daum C."/>
            <person name="Grigoriev I.V."/>
            <person name="Hilden K.S."/>
            <person name="Makela M.R."/>
            <person name="de Vries R.P."/>
        </authorList>
    </citation>
    <scope>NUCLEOTIDE SEQUENCE [LARGE SCALE GENOMIC DNA]</scope>
    <source>
        <strain evidence="1">OM18370.1</strain>
    </source>
</reference>
<dbReference type="OrthoDB" id="409122at2759"/>
<gene>
    <name evidence="1" type="ORF">BD311DRAFT_774470</name>
</gene>
<protein>
    <recommendedName>
        <fullName evidence="2">Peptidase S8/S53 domain-containing protein</fullName>
    </recommendedName>
</protein>
<accession>A0A4Q9N0N4</accession>
<dbReference type="EMBL" id="ML143391">
    <property type="protein sequence ID" value="TBU33358.1"/>
    <property type="molecule type" value="Genomic_DNA"/>
</dbReference>
<evidence type="ECO:0008006" key="2">
    <source>
        <dbReference type="Google" id="ProtNLM"/>
    </source>
</evidence>
<dbReference type="GO" id="GO:0004252">
    <property type="term" value="F:serine-type endopeptidase activity"/>
    <property type="evidence" value="ECO:0007669"/>
    <property type="project" value="InterPro"/>
</dbReference>
<sequence length="118" mass="12185">MPASCPYVTAVGATSVHDPETTTTAFPSGGGFPNIFPRPSRREAHVSYISRCIGQRVSWLFRNIACLPAPDWTSLHGSFPNVVAFGGKAALSGGNSASAPVIVSVNDARLAIGKSAVG</sequence>
<dbReference type="Proteomes" id="UP000292957">
    <property type="component" value="Unassembled WGS sequence"/>
</dbReference>
<dbReference type="PANTHER" id="PTHR14218:SF19">
    <property type="entry name" value="SERINE PROTEASE AORO, PUTATIVE (AFU_ORTHOLOGUE AFUA_6G10250)-RELATED"/>
    <property type="match status" value="1"/>
</dbReference>
<dbReference type="SUPFAM" id="SSF52743">
    <property type="entry name" value="Subtilisin-like"/>
    <property type="match status" value="1"/>
</dbReference>
<dbReference type="InterPro" id="IPR050819">
    <property type="entry name" value="Tripeptidyl-peptidase_I"/>
</dbReference>